<gene>
    <name evidence="1" type="ORF">MM415A01465_0005</name>
    <name evidence="2" type="ORF">MM415B02366_0004</name>
</gene>
<evidence type="ECO:0000313" key="2">
    <source>
        <dbReference type="EMBL" id="QJA90498.1"/>
    </source>
</evidence>
<organism evidence="2">
    <name type="scientific">viral metagenome</name>
    <dbReference type="NCBI Taxonomy" id="1070528"/>
    <lineage>
        <taxon>unclassified sequences</taxon>
        <taxon>metagenomes</taxon>
        <taxon>organismal metagenomes</taxon>
    </lineage>
</organism>
<protein>
    <submittedName>
        <fullName evidence="2">Uncharacterized protein</fullName>
    </submittedName>
</protein>
<name>A0A6M3LBM9_9ZZZZ</name>
<evidence type="ECO:0000313" key="1">
    <source>
        <dbReference type="EMBL" id="QJA76678.1"/>
    </source>
</evidence>
<dbReference type="AlphaFoldDB" id="A0A6M3LBM9"/>
<reference evidence="2" key="1">
    <citation type="submission" date="2020-03" db="EMBL/GenBank/DDBJ databases">
        <title>The deep terrestrial virosphere.</title>
        <authorList>
            <person name="Holmfeldt K."/>
            <person name="Nilsson E."/>
            <person name="Simone D."/>
            <person name="Lopez-Fernandez M."/>
            <person name="Wu X."/>
            <person name="de Brujin I."/>
            <person name="Lundin D."/>
            <person name="Andersson A."/>
            <person name="Bertilsson S."/>
            <person name="Dopson M."/>
        </authorList>
    </citation>
    <scope>NUCLEOTIDE SEQUENCE</scope>
    <source>
        <strain evidence="1">MM415A01465</strain>
        <strain evidence="2">MM415B02366</strain>
    </source>
</reference>
<accession>A0A6M3LBM9</accession>
<dbReference type="EMBL" id="MT142237">
    <property type="protein sequence ID" value="QJA76678.1"/>
    <property type="molecule type" value="Genomic_DNA"/>
</dbReference>
<proteinExistence type="predicted"/>
<sequence length="84" mass="9463">MPLDEKYTCSTCNGTCRVNDRLCTTCFGEGALPLRGIVGVVCREMFMLFQEAETKLDNIIAEQVSQREDLTNTLTAIWNKVKDL</sequence>
<dbReference type="EMBL" id="MT142917">
    <property type="protein sequence ID" value="QJA90498.1"/>
    <property type="molecule type" value="Genomic_DNA"/>
</dbReference>